<dbReference type="Pfam" id="PF00534">
    <property type="entry name" value="Glycos_transf_1"/>
    <property type="match status" value="1"/>
</dbReference>
<dbReference type="AlphaFoldDB" id="L9XP01"/>
<protein>
    <submittedName>
        <fullName evidence="2">Glycosyl transferase group 1</fullName>
    </submittedName>
</protein>
<keyword evidence="3" id="KW-1185">Reference proteome</keyword>
<dbReference type="STRING" id="1227496.C489_18776"/>
<name>L9XP01_9EURY</name>
<sequence length="231" mass="25993">MDYEALTLYGVAPAKELYKNERRSITEAVDFSVRFLPYLRRNAETTTLSLRPSSLFPVLASKLTTLGTDTPLITTWHEVWLDYWDEYLGRLAPFGKGVERLTAKMPHHPIAISSVTANRLTEIVPNGIDVKQIETTRPAEDGFDVLYAGRLIEHKNVDLLLEAFDRVAETDPDITLSLIDNGPERDALERQAQTLDLADRVTMLGFLEEYNDAHMRASDISETCRAPAGPM</sequence>
<organism evidence="2 3">
    <name type="scientific">Natrinema versiforme JCM 10478</name>
    <dbReference type="NCBI Taxonomy" id="1227496"/>
    <lineage>
        <taxon>Archaea</taxon>
        <taxon>Methanobacteriati</taxon>
        <taxon>Methanobacteriota</taxon>
        <taxon>Stenosarchaea group</taxon>
        <taxon>Halobacteria</taxon>
        <taxon>Halobacteriales</taxon>
        <taxon>Natrialbaceae</taxon>
        <taxon>Natrinema</taxon>
    </lineage>
</organism>
<gene>
    <name evidence="2" type="ORF">C489_18776</name>
</gene>
<comment type="caution">
    <text evidence="2">The sequence shown here is derived from an EMBL/GenBank/DDBJ whole genome shotgun (WGS) entry which is preliminary data.</text>
</comment>
<dbReference type="PANTHER" id="PTHR12526">
    <property type="entry name" value="GLYCOSYLTRANSFERASE"/>
    <property type="match status" value="1"/>
</dbReference>
<evidence type="ECO:0000313" key="2">
    <source>
        <dbReference type="EMBL" id="ELY63485.1"/>
    </source>
</evidence>
<proteinExistence type="predicted"/>
<evidence type="ECO:0000259" key="1">
    <source>
        <dbReference type="Pfam" id="PF00534"/>
    </source>
</evidence>
<accession>L9XP01</accession>
<dbReference type="SUPFAM" id="SSF53756">
    <property type="entry name" value="UDP-Glycosyltransferase/glycogen phosphorylase"/>
    <property type="match status" value="1"/>
</dbReference>
<dbReference type="PANTHER" id="PTHR12526:SF630">
    <property type="entry name" value="GLYCOSYLTRANSFERASE"/>
    <property type="match status" value="1"/>
</dbReference>
<dbReference type="EMBL" id="AOID01000060">
    <property type="protein sequence ID" value="ELY63485.1"/>
    <property type="molecule type" value="Genomic_DNA"/>
</dbReference>
<feature type="domain" description="Glycosyl transferase family 1" evidence="1">
    <location>
        <begin position="136"/>
        <end position="220"/>
    </location>
</feature>
<keyword evidence="2" id="KW-0808">Transferase</keyword>
<dbReference type="Proteomes" id="UP000011632">
    <property type="component" value="Unassembled WGS sequence"/>
</dbReference>
<evidence type="ECO:0000313" key="3">
    <source>
        <dbReference type="Proteomes" id="UP000011632"/>
    </source>
</evidence>
<dbReference type="InterPro" id="IPR001296">
    <property type="entry name" value="Glyco_trans_1"/>
</dbReference>
<dbReference type="PATRIC" id="fig|1227496.3.peg.3774"/>
<dbReference type="Gene3D" id="3.40.50.2000">
    <property type="entry name" value="Glycogen Phosphorylase B"/>
    <property type="match status" value="2"/>
</dbReference>
<reference evidence="2 3" key="1">
    <citation type="journal article" date="2014" name="PLoS Genet.">
        <title>Phylogenetically driven sequencing of extremely halophilic archaea reveals strategies for static and dynamic osmo-response.</title>
        <authorList>
            <person name="Becker E.A."/>
            <person name="Seitzer P.M."/>
            <person name="Tritt A."/>
            <person name="Larsen D."/>
            <person name="Krusor M."/>
            <person name="Yao A.I."/>
            <person name="Wu D."/>
            <person name="Madern D."/>
            <person name="Eisen J.A."/>
            <person name="Darling A.E."/>
            <person name="Facciotti M.T."/>
        </authorList>
    </citation>
    <scope>NUCLEOTIDE SEQUENCE [LARGE SCALE GENOMIC DNA]</scope>
    <source>
        <strain evidence="2 3">JCM 10478</strain>
    </source>
</reference>
<dbReference type="GO" id="GO:0016757">
    <property type="term" value="F:glycosyltransferase activity"/>
    <property type="evidence" value="ECO:0007669"/>
    <property type="project" value="InterPro"/>
</dbReference>